<proteinExistence type="predicted"/>
<dbReference type="Gene3D" id="2.60.120.260">
    <property type="entry name" value="Galactose-binding domain-like"/>
    <property type="match status" value="2"/>
</dbReference>
<dbReference type="Pfam" id="PF05592">
    <property type="entry name" value="Bac_rhamnosid"/>
    <property type="match status" value="1"/>
</dbReference>
<dbReference type="Gene3D" id="2.60.40.10">
    <property type="entry name" value="Immunoglobulins"/>
    <property type="match status" value="1"/>
</dbReference>
<dbReference type="InterPro" id="IPR035396">
    <property type="entry name" value="Bac_rhamnosid6H"/>
</dbReference>
<accession>A0A086Z2F8</accession>
<evidence type="ECO:0000259" key="6">
    <source>
        <dbReference type="Pfam" id="PF17389"/>
    </source>
</evidence>
<dbReference type="InterPro" id="IPR035398">
    <property type="entry name" value="Bac_rhamnosid_C"/>
</dbReference>
<dbReference type="OrthoDB" id="9761045at2"/>
<evidence type="ECO:0000259" key="4">
    <source>
        <dbReference type="Pfam" id="PF05592"/>
    </source>
</evidence>
<dbReference type="EC" id="3.2.1.40" evidence="2"/>
<keyword evidence="3" id="KW-0378">Hydrolase</keyword>
<dbReference type="Gene3D" id="1.50.10.10">
    <property type="match status" value="1"/>
</dbReference>
<dbReference type="EMBL" id="JGYK01000001">
    <property type="protein sequence ID" value="KFI40708.1"/>
    <property type="molecule type" value="Genomic_DNA"/>
</dbReference>
<dbReference type="InterPro" id="IPR013737">
    <property type="entry name" value="Bac_rhamnosid_N"/>
</dbReference>
<dbReference type="InterPro" id="IPR012341">
    <property type="entry name" value="6hp_glycosidase-like_sf"/>
</dbReference>
<evidence type="ECO:0000256" key="1">
    <source>
        <dbReference type="ARBA" id="ARBA00001445"/>
    </source>
</evidence>
<comment type="catalytic activity">
    <reaction evidence="1">
        <text>Hydrolysis of terminal non-reducing alpha-L-rhamnose residues in alpha-L-rhamnosides.</text>
        <dbReference type="EC" id="3.2.1.40"/>
    </reaction>
</comment>
<dbReference type="Pfam" id="PF08531">
    <property type="entry name" value="Bac_rhamnosid_N"/>
    <property type="match status" value="1"/>
</dbReference>
<dbReference type="AlphaFoldDB" id="A0A086Z2F8"/>
<keyword evidence="9" id="KW-1185">Reference proteome</keyword>
<dbReference type="Gene3D" id="2.60.420.10">
    <property type="entry name" value="Maltose phosphorylase, domain 3"/>
    <property type="match status" value="1"/>
</dbReference>
<dbReference type="InterPro" id="IPR008902">
    <property type="entry name" value="Rhamnosid_concanavalin"/>
</dbReference>
<feature type="domain" description="Alpha-L-rhamnosidase C-terminal" evidence="7">
    <location>
        <begin position="765"/>
        <end position="837"/>
    </location>
</feature>
<dbReference type="PANTHER" id="PTHR33307">
    <property type="entry name" value="ALPHA-RHAMNOSIDASE (EUROFUNG)"/>
    <property type="match status" value="1"/>
</dbReference>
<feature type="domain" description="Alpha-L-rhamnosidase concanavalin-like" evidence="4">
    <location>
        <begin position="316"/>
        <end position="412"/>
    </location>
</feature>
<dbReference type="InterPro" id="IPR013783">
    <property type="entry name" value="Ig-like_fold"/>
</dbReference>
<dbReference type="PIRSF" id="PIRSF010631">
    <property type="entry name" value="A-rhamnsds"/>
    <property type="match status" value="1"/>
</dbReference>
<dbReference type="Pfam" id="PF17390">
    <property type="entry name" value="Bac_rhamnosid_C"/>
    <property type="match status" value="1"/>
</dbReference>
<evidence type="ECO:0000256" key="2">
    <source>
        <dbReference type="ARBA" id="ARBA00012652"/>
    </source>
</evidence>
<feature type="domain" description="Alpha-L-rhamnosidase six-hairpin glycosidase" evidence="6">
    <location>
        <begin position="420"/>
        <end position="761"/>
    </location>
</feature>
<reference evidence="8 9" key="1">
    <citation type="submission" date="2014-03" db="EMBL/GenBank/DDBJ databases">
        <title>Genomics of Bifidobacteria.</title>
        <authorList>
            <person name="Ventura M."/>
            <person name="Milani C."/>
            <person name="Lugli G.A."/>
        </authorList>
    </citation>
    <scope>NUCLEOTIDE SEQUENCE [LARGE SCALE GENOMIC DNA]</scope>
    <source>
        <strain evidence="8 9">DSM 22766</strain>
    </source>
</reference>
<dbReference type="Proteomes" id="UP000029015">
    <property type="component" value="Unassembled WGS sequence"/>
</dbReference>
<dbReference type="InterPro" id="IPR016007">
    <property type="entry name" value="Alpha_rhamnosid"/>
</dbReference>
<organism evidence="8 9">
    <name type="scientific">Bifidobacterium actinocoloniiforme DSM 22766</name>
    <dbReference type="NCBI Taxonomy" id="1437605"/>
    <lineage>
        <taxon>Bacteria</taxon>
        <taxon>Bacillati</taxon>
        <taxon>Actinomycetota</taxon>
        <taxon>Actinomycetes</taxon>
        <taxon>Bifidobacteriales</taxon>
        <taxon>Bifidobacteriaceae</taxon>
        <taxon>Bifidobacterium</taxon>
    </lineage>
</organism>
<dbReference type="RefSeq" id="WP_051905395.1">
    <property type="nucleotide sequence ID" value="NZ_CP011786.1"/>
</dbReference>
<evidence type="ECO:0000313" key="9">
    <source>
        <dbReference type="Proteomes" id="UP000029015"/>
    </source>
</evidence>
<dbReference type="PANTHER" id="PTHR33307:SF6">
    <property type="entry name" value="ALPHA-RHAMNOSIDASE (EUROFUNG)-RELATED"/>
    <property type="match status" value="1"/>
</dbReference>
<dbReference type="GO" id="GO:0005975">
    <property type="term" value="P:carbohydrate metabolic process"/>
    <property type="evidence" value="ECO:0007669"/>
    <property type="project" value="InterPro"/>
</dbReference>
<sequence>MTSVVVSKARFGLHQAGEQVLGYEDARPSLSWKVLSAPEGWEQTRAQVEIASGHTQAEVYDLEGSNQVCVAWPGSPLGSHQACRVRVRVAGGDGVWSAWSDPAMVETGLLDNADWGGRPITPNPAVGREEASPIMVRDFMVGEDCDLARLDLTAGGIFVVYLDGRRVGSDQLAPGWTDYNHRLNALTYDLTHMLTPGRHELAIILGNGWYRGQLSWTCRTDVYGSALWVLANLLWHDRDGEHTLVTDQAWNWRSSSILANDLYDGQTQDMRLPLLNPQGQTYPVRELPMPSSRIRPQEAAPAQIVDRLPGQEIIVTPSGKRIVDFGQNLSGWVRMHVSSGHAGQRVVLKHAEVLEKGELGTRPLRNAKATDCFILSGQEEDLEPMFTQHGFRYVQVEGIDDFRAEDLQACLVSARMEPLATFRSSDADLNRLFQNARWSTMDNFITVPTDCPQRDERLGWTGDIAMFAPTALSLFDAGGFLSSWLVDMAQAQAQDGGIPVVVPDVLDGPKLTCGWGDAAVLVPWAVYRSTGDAGVLRRFLPMMDGFVNGVEARCGDSYLWRGGFQFGDWLDPDAPPDNPGGSKADPDVVATAYFAHSTRLVARAHAALGQTDEAKRYDRLADKVAQAFRHEYVTDNGAILSDCASVYAMALVWDLLETPQERKGAGDRLADIVRVSGFRISTGFLGAPLVCPALVRSGHPHLAVRLLLQRHCPSWLYPVSMGATTIWERWDSMLPDGSINPGEMTSFNHYALGAIVHWMLAGLAGVAMEEPGWRKVRIAPVFDAALTSIDMSQQTPYGLMALSWRMDADTVHLDLDIPVGVEARVSLPGEEERAWAHGHHSWDLPSSQVCPGLGLIRTIRDLIDSDEAMAGLVQVLTASGSPIYQGDQADVAFTKAAKPWLGASLDLLPEVASQQGYVPGAGDIVEACKRFLSERTTGETVSRGFPNKK</sequence>
<dbReference type="Pfam" id="PF17389">
    <property type="entry name" value="Bac_rhamnosid6H"/>
    <property type="match status" value="1"/>
</dbReference>
<protein>
    <recommendedName>
        <fullName evidence="2">alpha-L-rhamnosidase</fullName>
        <ecNumber evidence="2">3.2.1.40</ecNumber>
    </recommendedName>
</protein>
<name>A0A086Z2F8_9BIFI</name>
<evidence type="ECO:0000256" key="3">
    <source>
        <dbReference type="ARBA" id="ARBA00022801"/>
    </source>
</evidence>
<dbReference type="SUPFAM" id="SSF48208">
    <property type="entry name" value="Six-hairpin glycosidases"/>
    <property type="match status" value="1"/>
</dbReference>
<evidence type="ECO:0000313" key="8">
    <source>
        <dbReference type="EMBL" id="KFI40708.1"/>
    </source>
</evidence>
<feature type="domain" description="Bacterial alpha-L-rhamnosidase N-terminal" evidence="5">
    <location>
        <begin position="148"/>
        <end position="305"/>
    </location>
</feature>
<dbReference type="InterPro" id="IPR008928">
    <property type="entry name" value="6-hairpin_glycosidase_sf"/>
</dbReference>
<evidence type="ECO:0000259" key="7">
    <source>
        <dbReference type="Pfam" id="PF17390"/>
    </source>
</evidence>
<gene>
    <name evidence="8" type="ORF">BACT_1415</name>
</gene>
<evidence type="ECO:0000259" key="5">
    <source>
        <dbReference type="Pfam" id="PF08531"/>
    </source>
</evidence>
<dbReference type="eggNOG" id="COG0174">
    <property type="taxonomic scope" value="Bacteria"/>
</dbReference>
<dbReference type="Pfam" id="PF25788">
    <property type="entry name" value="Ig_Rha78A_N"/>
    <property type="match status" value="1"/>
</dbReference>
<comment type="caution">
    <text evidence="8">The sequence shown here is derived from an EMBL/GenBank/DDBJ whole genome shotgun (WGS) entry which is preliminary data.</text>
</comment>
<dbReference type="GO" id="GO:0030596">
    <property type="term" value="F:alpha-L-rhamnosidase activity"/>
    <property type="evidence" value="ECO:0007669"/>
    <property type="project" value="UniProtKB-EC"/>
</dbReference>